<dbReference type="InterPro" id="IPR050515">
    <property type="entry name" value="Beta-lactam/transpept"/>
</dbReference>
<dbReference type="SUPFAM" id="SSF56519">
    <property type="entry name" value="Penicillin binding protein dimerisation domain"/>
    <property type="match status" value="1"/>
</dbReference>
<dbReference type="SUPFAM" id="SSF56601">
    <property type="entry name" value="beta-lactamase/transpeptidase-like"/>
    <property type="match status" value="1"/>
</dbReference>
<dbReference type="STRING" id="1122154.SAMN02746068_01748"/>
<evidence type="ECO:0000256" key="15">
    <source>
        <dbReference type="SAM" id="Phobius"/>
    </source>
</evidence>
<dbReference type="GO" id="GO:0008360">
    <property type="term" value="P:regulation of cell shape"/>
    <property type="evidence" value="ECO:0007669"/>
    <property type="project" value="UniProtKB-KW"/>
</dbReference>
<reference evidence="18 19" key="2">
    <citation type="submission" date="2016-11" db="EMBL/GenBank/DDBJ databases">
        <authorList>
            <person name="Jaros S."/>
            <person name="Januszkiewicz K."/>
            <person name="Wedrychowicz H."/>
        </authorList>
    </citation>
    <scope>NUCLEOTIDE SEQUENCE [LARGE SCALE GENOMIC DNA]</scope>
    <source>
        <strain evidence="18 19">DSM 22330</strain>
    </source>
</reference>
<dbReference type="InterPro" id="IPR036138">
    <property type="entry name" value="PBP_dimer_sf"/>
</dbReference>
<evidence type="ECO:0000256" key="14">
    <source>
        <dbReference type="ARBA" id="ARBA00055980"/>
    </source>
</evidence>
<dbReference type="Pfam" id="PF03717">
    <property type="entry name" value="PBP_dimer"/>
    <property type="match status" value="1"/>
</dbReference>
<evidence type="ECO:0000256" key="9">
    <source>
        <dbReference type="ARBA" id="ARBA00022989"/>
    </source>
</evidence>
<dbReference type="CDD" id="cd06576">
    <property type="entry name" value="PASTA_Pbp2x-like_1"/>
    <property type="match status" value="1"/>
</dbReference>
<keyword evidence="7" id="KW-0133">Cell shape</keyword>
<dbReference type="Proteomes" id="UP000218979">
    <property type="component" value="Unassembled WGS sequence"/>
</dbReference>
<keyword evidence="12" id="KW-0131">Cell cycle</keyword>
<dbReference type="OrthoDB" id="9804124at2"/>
<evidence type="ECO:0000256" key="3">
    <source>
        <dbReference type="ARBA" id="ARBA00022475"/>
    </source>
</evidence>
<keyword evidence="3" id="KW-1003">Cell membrane</keyword>
<evidence type="ECO:0000259" key="16">
    <source>
        <dbReference type="PROSITE" id="PS51178"/>
    </source>
</evidence>
<protein>
    <submittedName>
        <fullName evidence="17">Cell division protein FtsI</fullName>
    </submittedName>
    <submittedName>
        <fullName evidence="18">Penicillin-binding protein 2X</fullName>
    </submittedName>
</protein>
<dbReference type="GO" id="GO:0005886">
    <property type="term" value="C:plasma membrane"/>
    <property type="evidence" value="ECO:0007669"/>
    <property type="project" value="UniProtKB-SubCell"/>
</dbReference>
<dbReference type="SUPFAM" id="SSF54184">
    <property type="entry name" value="Penicillin-binding protein 2x (pbp-2x), c-terminal domain"/>
    <property type="match status" value="2"/>
</dbReference>
<dbReference type="GO" id="GO:0071555">
    <property type="term" value="P:cell wall organization"/>
    <property type="evidence" value="ECO:0007669"/>
    <property type="project" value="UniProtKB-KW"/>
</dbReference>
<evidence type="ECO:0000313" key="17">
    <source>
        <dbReference type="EMBL" id="PCS02668.1"/>
    </source>
</evidence>
<dbReference type="InterPro" id="IPR005543">
    <property type="entry name" value="PASTA_dom"/>
</dbReference>
<dbReference type="GO" id="GO:0009252">
    <property type="term" value="P:peptidoglycan biosynthetic process"/>
    <property type="evidence" value="ECO:0007669"/>
    <property type="project" value="UniProtKB-KW"/>
</dbReference>
<evidence type="ECO:0000256" key="10">
    <source>
        <dbReference type="ARBA" id="ARBA00023136"/>
    </source>
</evidence>
<keyword evidence="9 15" id="KW-1133">Transmembrane helix</keyword>
<keyword evidence="11" id="KW-0046">Antibiotic resistance</keyword>
<keyword evidence="5 15" id="KW-0812">Transmembrane</keyword>
<organism evidence="18 19">
    <name type="scientific">Pseudolactococcus chungangensis CAU 28 = DSM 22330</name>
    <dbReference type="NCBI Taxonomy" id="1122154"/>
    <lineage>
        <taxon>Bacteria</taxon>
        <taxon>Bacillati</taxon>
        <taxon>Bacillota</taxon>
        <taxon>Bacilli</taxon>
        <taxon>Lactobacillales</taxon>
        <taxon>Streptococcaceae</taxon>
        <taxon>Pseudolactococcus</taxon>
    </lineage>
</organism>
<evidence type="ECO:0000256" key="8">
    <source>
        <dbReference type="ARBA" id="ARBA00022984"/>
    </source>
</evidence>
<evidence type="ECO:0000256" key="5">
    <source>
        <dbReference type="ARBA" id="ARBA00022692"/>
    </source>
</evidence>
<reference evidence="17 20" key="1">
    <citation type="submission" date="2014-12" db="EMBL/GenBank/DDBJ databases">
        <title>Draft genome sequences of 10 type strains of Lactococcus.</title>
        <authorList>
            <person name="Sun Z."/>
            <person name="Zhong Z."/>
            <person name="Liu W."/>
            <person name="Zhang W."/>
            <person name="Zhang H."/>
        </authorList>
    </citation>
    <scope>NUCLEOTIDE SEQUENCE [LARGE SCALE GENOMIC DNA]</scope>
    <source>
        <strain evidence="17 20">DSM 22330</strain>
    </source>
</reference>
<dbReference type="EMBL" id="FPKS01000012">
    <property type="protein sequence ID" value="SFZ75836.1"/>
    <property type="molecule type" value="Genomic_DNA"/>
</dbReference>
<dbReference type="GO" id="GO:0008658">
    <property type="term" value="F:penicillin binding"/>
    <property type="evidence" value="ECO:0007669"/>
    <property type="project" value="InterPro"/>
</dbReference>
<keyword evidence="6" id="KW-0677">Repeat</keyword>
<comment type="subcellular location">
    <subcellularLocation>
        <location evidence="1">Cell membrane</location>
        <topology evidence="1">Single-pass membrane protein</topology>
    </subcellularLocation>
</comment>
<dbReference type="InterPro" id="IPR005311">
    <property type="entry name" value="PBP_dimer"/>
</dbReference>
<dbReference type="PANTHER" id="PTHR30627">
    <property type="entry name" value="PEPTIDOGLYCAN D,D-TRANSPEPTIDASE"/>
    <property type="match status" value="1"/>
</dbReference>
<dbReference type="Pfam" id="PF00905">
    <property type="entry name" value="Transpeptidase"/>
    <property type="match status" value="1"/>
</dbReference>
<dbReference type="Pfam" id="PF03793">
    <property type="entry name" value="PASTA"/>
    <property type="match status" value="2"/>
</dbReference>
<keyword evidence="4 17" id="KW-0132">Cell division</keyword>
<evidence type="ECO:0000256" key="1">
    <source>
        <dbReference type="ARBA" id="ARBA00004162"/>
    </source>
</evidence>
<keyword evidence="20" id="KW-1185">Reference proteome</keyword>
<dbReference type="Gene3D" id="2.20.70.70">
    <property type="match status" value="1"/>
</dbReference>
<evidence type="ECO:0000313" key="20">
    <source>
        <dbReference type="Proteomes" id="UP000218979"/>
    </source>
</evidence>
<evidence type="ECO:0000256" key="6">
    <source>
        <dbReference type="ARBA" id="ARBA00022737"/>
    </source>
</evidence>
<dbReference type="Proteomes" id="UP000185655">
    <property type="component" value="Unassembled WGS sequence"/>
</dbReference>
<dbReference type="EMBL" id="JXJT01000014">
    <property type="protein sequence ID" value="PCS02668.1"/>
    <property type="molecule type" value="Genomic_DNA"/>
</dbReference>
<feature type="transmembrane region" description="Helical" evidence="15">
    <location>
        <begin position="38"/>
        <end position="58"/>
    </location>
</feature>
<dbReference type="SMART" id="SM00740">
    <property type="entry name" value="PASTA"/>
    <property type="match status" value="2"/>
</dbReference>
<comment type="similarity">
    <text evidence="2">Belongs to the transpeptidase family.</text>
</comment>
<evidence type="ECO:0000256" key="12">
    <source>
        <dbReference type="ARBA" id="ARBA00023306"/>
    </source>
</evidence>
<dbReference type="PANTHER" id="PTHR30627:SF26">
    <property type="entry name" value="PENICILLIN-BINDING PROTEIN 2B"/>
    <property type="match status" value="1"/>
</dbReference>
<sequence length="768" mass="83377">MINFLKKLVLLPFRKVAKNAAKTHLSPQANRKRIAQDILILAIFVFTVFIVRFSWIIVTDSSNGVKLSERAKSNYSETTTIYAKRGTIFDRNGTAIATDSSDYSIYVILDTTYVSGEGKKLYAAPKDFTAIAQLFKEKLGIDEKYTLAQLQRKGASQVEFGTAGKHISFTQKEEIANAAKEKGLAGIGFTSHLARSYPNGNFASNFIGLAGLKDGDDDTKGLIGQFGLEASLNGILSGKNGVETLEKDKNGQALQGVAKSVTPAKDGQDVYTTIDANMQGYLETLMDTTGIKDAGAQNVVATLVKADTGEILATTQRPTFNPATQTVIGPKDDNKSDKENLFGQNNLLYQAAFEPGSTFKLFTVAAGIETKTFNPNATYVSKPIMVVDAPVSDWDVKDFPDGRAMTFAQGFAHSSNVGMSKLQIAMGDKSWDDYLKRFRFGVPTRMGVGGESFGNLPDENVVSQVNSSFGQGISVTEVQMLRGYTAFANGGKMLEPHFISKIADIDAGTERVSQPEIVGKPIEKSTADDVLKYMVNVGTDPTFGTAYDWKNNQPYFRVDGKDVSIKTGTAQVAKPTGGYYEGDTSYLYSAVAMVPSENPDFIFYMTVTLPEHWTLSYISDVANPLLERAYELKSTIDETSLATTNNENVKEAKVTLGDYKGKSPGNTLDQLRQQILQPVVVGSGSVITKQSIEAGTKLGANARILLLTDGDVAMPDIYDWSKEDVATLAKWTGITVTYNGSETGKVTEQSIKMNSSLKKGQKLTVTLN</sequence>
<evidence type="ECO:0000313" key="19">
    <source>
        <dbReference type="Proteomes" id="UP000185655"/>
    </source>
</evidence>
<feature type="domain" description="PASTA" evidence="16">
    <location>
        <begin position="708"/>
        <end position="768"/>
    </location>
</feature>
<comment type="function">
    <text evidence="14">A transpeptidase that forms peptide cross-links between adjacent glycan strands in cell wall peptidoglycan (PG). Part of the divisome machinery that synthesizes the septal cross wall. Beta-lactams inactivate the PBPs by acylating an essential serine residue in the active site of these proteins.</text>
</comment>
<dbReference type="InterPro" id="IPR012338">
    <property type="entry name" value="Beta-lactam/transpept-like"/>
</dbReference>
<evidence type="ECO:0000313" key="18">
    <source>
        <dbReference type="EMBL" id="SFZ75836.1"/>
    </source>
</evidence>
<dbReference type="FunFam" id="3.40.710.10:FF:000095">
    <property type="entry name" value="Penicillin-binding protein 2x"/>
    <property type="match status" value="1"/>
</dbReference>
<keyword evidence="13" id="KW-0961">Cell wall biogenesis/degradation</keyword>
<dbReference type="Gene3D" id="3.30.70.2110">
    <property type="match status" value="1"/>
</dbReference>
<name>A0A1K2HGC4_9LACT</name>
<evidence type="ECO:0000256" key="2">
    <source>
        <dbReference type="ARBA" id="ARBA00007171"/>
    </source>
</evidence>
<gene>
    <name evidence="17" type="ORF">RR45_GL000475</name>
    <name evidence="18" type="ORF">SAMN02746068_01748</name>
</gene>
<dbReference type="GO" id="GO:0046677">
    <property type="term" value="P:response to antibiotic"/>
    <property type="evidence" value="ECO:0007669"/>
    <property type="project" value="UniProtKB-KW"/>
</dbReference>
<proteinExistence type="inferred from homology"/>
<evidence type="ECO:0000256" key="13">
    <source>
        <dbReference type="ARBA" id="ARBA00023316"/>
    </source>
</evidence>
<accession>A0A1K2HGC4</accession>
<dbReference type="Gene3D" id="3.40.710.10">
    <property type="entry name" value="DD-peptidase/beta-lactamase superfamily"/>
    <property type="match status" value="1"/>
</dbReference>
<keyword evidence="10 15" id="KW-0472">Membrane</keyword>
<dbReference type="CDD" id="cd06575">
    <property type="entry name" value="PASTA_Pbp2x-like_2"/>
    <property type="match status" value="1"/>
</dbReference>
<dbReference type="InterPro" id="IPR001460">
    <property type="entry name" value="PCN-bd_Tpept"/>
</dbReference>
<dbReference type="Gene3D" id="3.90.1310.10">
    <property type="entry name" value="Penicillin-binding protein 2a (Domain 2)"/>
    <property type="match status" value="1"/>
</dbReference>
<evidence type="ECO:0000256" key="11">
    <source>
        <dbReference type="ARBA" id="ARBA00023251"/>
    </source>
</evidence>
<evidence type="ECO:0000256" key="4">
    <source>
        <dbReference type="ARBA" id="ARBA00022618"/>
    </source>
</evidence>
<dbReference type="PROSITE" id="PS51178">
    <property type="entry name" value="PASTA"/>
    <property type="match status" value="1"/>
</dbReference>
<evidence type="ECO:0000256" key="7">
    <source>
        <dbReference type="ARBA" id="ARBA00022960"/>
    </source>
</evidence>
<dbReference type="AlphaFoldDB" id="A0A1K2HGC4"/>
<keyword evidence="8" id="KW-0573">Peptidoglycan synthesis</keyword>
<dbReference type="GO" id="GO:0051301">
    <property type="term" value="P:cell division"/>
    <property type="evidence" value="ECO:0007669"/>
    <property type="project" value="UniProtKB-KW"/>
</dbReference>